<gene>
    <name evidence="1" type="ORF">BE18_17995</name>
</gene>
<evidence type="ECO:0000313" key="1">
    <source>
        <dbReference type="EMBL" id="KYG01493.1"/>
    </source>
</evidence>
<name>A0A150T9X1_SORCE</name>
<accession>A0A150T9X1</accession>
<dbReference type="AlphaFoldDB" id="A0A150T9X1"/>
<dbReference type="Proteomes" id="UP000075515">
    <property type="component" value="Unassembled WGS sequence"/>
</dbReference>
<proteinExistence type="predicted"/>
<organism evidence="1 2">
    <name type="scientific">Sorangium cellulosum</name>
    <name type="common">Polyangium cellulosum</name>
    <dbReference type="NCBI Taxonomy" id="56"/>
    <lineage>
        <taxon>Bacteria</taxon>
        <taxon>Pseudomonadati</taxon>
        <taxon>Myxococcota</taxon>
        <taxon>Polyangia</taxon>
        <taxon>Polyangiales</taxon>
        <taxon>Polyangiaceae</taxon>
        <taxon>Sorangium</taxon>
    </lineage>
</organism>
<comment type="caution">
    <text evidence="1">The sequence shown here is derived from an EMBL/GenBank/DDBJ whole genome shotgun (WGS) entry which is preliminary data.</text>
</comment>
<protein>
    <submittedName>
        <fullName evidence="1">Uncharacterized protein</fullName>
    </submittedName>
</protein>
<reference evidence="1 2" key="1">
    <citation type="submission" date="2014-02" db="EMBL/GenBank/DDBJ databases">
        <title>The small core and large imbalanced accessory genome model reveals a collaborative survival strategy of Sorangium cellulosum strains in nature.</title>
        <authorList>
            <person name="Han K."/>
            <person name="Peng R."/>
            <person name="Blom J."/>
            <person name="Li Y.-Z."/>
        </authorList>
    </citation>
    <scope>NUCLEOTIDE SEQUENCE [LARGE SCALE GENOMIC DNA]</scope>
    <source>
        <strain evidence="1 2">So0149</strain>
    </source>
</reference>
<sequence>MAVDERAWAVLEPGGDPFEPLPEVEGVHPGVGCTRGRYHSESMTAPSQLFQAIMAKYRSLENPDFRWVVEEYERKPYRELERRLVSRFSIEDITDLNNDVSCVFAISPEGSEARWTLKLSLVGPYAVLLRETGARGWDVYVQGEADARSEDERWILEACRQHAIEVLRLDVLKTPIGLRLFDTDPENVRLYQALFSDNDYLPGEYDAEHGA</sequence>
<dbReference type="EMBL" id="JEMC01000859">
    <property type="protein sequence ID" value="KYG01493.1"/>
    <property type="molecule type" value="Genomic_DNA"/>
</dbReference>
<evidence type="ECO:0000313" key="2">
    <source>
        <dbReference type="Proteomes" id="UP000075515"/>
    </source>
</evidence>